<comment type="similarity">
    <text evidence="2">Belongs to the major facilitator superfamily. Folate-biopterin transporter (TC 2.A.71) family.</text>
</comment>
<evidence type="ECO:0000256" key="1">
    <source>
        <dbReference type="ARBA" id="ARBA00004141"/>
    </source>
</evidence>
<name>A0AAP0K1I1_9MAGN</name>
<evidence type="ECO:0008006" key="10">
    <source>
        <dbReference type="Google" id="ProtNLM"/>
    </source>
</evidence>
<dbReference type="Proteomes" id="UP001417504">
    <property type="component" value="Unassembled WGS sequence"/>
</dbReference>
<sequence>MVSSGAGKSSLRWILGVGFWVQGFRCFPWMAVNFFLKDGLRVDPSTLQLLQNSANIPMVGKPVYGVVSDAVYISGQHRIPYLAIGAFLQAVSWLAIAVLPPSSTSIITISLFLLLSNLGASVVEVANDALVTESENQLSSTSKKSDSSSSSSSGQLQSFAWMSGSIGGILGNLIGGAAISRFSPRAMFLAFGLILVLQFFTTITFNENALNLPKNPSHGIRKQLSDLSVALQRPEIALSIMWFAVSYAVIPVLMGTMFFYQTQQLGLNSSVIGLSKVFGQAAMLLWSAMYNRQLKLIHPRKLLAAVQVTLAIFMASDALFVKGIYLKMGLPDSVYVVIFSGLQEVLFLFKLLPFSVLMAKLCPPGCEGSLMAFLMSTFALATIVSGYLGVALASYVGISERDFSGLPTAVIIQAVCTLVPLFLTSWIPDEIEAKEKKAS</sequence>
<proteinExistence type="inferred from homology"/>
<feature type="transmembrane region" description="Helical" evidence="7">
    <location>
        <begin position="372"/>
        <end position="396"/>
    </location>
</feature>
<evidence type="ECO:0000256" key="7">
    <source>
        <dbReference type="SAM" id="Phobius"/>
    </source>
</evidence>
<dbReference type="AlphaFoldDB" id="A0AAP0K1I1"/>
<keyword evidence="9" id="KW-1185">Reference proteome</keyword>
<reference evidence="8 9" key="1">
    <citation type="submission" date="2024-01" db="EMBL/GenBank/DDBJ databases">
        <title>Genome assemblies of Stephania.</title>
        <authorList>
            <person name="Yang L."/>
        </authorList>
    </citation>
    <scope>NUCLEOTIDE SEQUENCE [LARGE SCALE GENOMIC DNA]</scope>
    <source>
        <strain evidence="8">QJT</strain>
        <tissue evidence="8">Leaf</tissue>
    </source>
</reference>
<dbReference type="SUPFAM" id="SSF103473">
    <property type="entry name" value="MFS general substrate transporter"/>
    <property type="match status" value="1"/>
</dbReference>
<feature type="transmembrane region" description="Helical" evidence="7">
    <location>
        <begin position="236"/>
        <end position="259"/>
    </location>
</feature>
<dbReference type="GO" id="GO:0016020">
    <property type="term" value="C:membrane"/>
    <property type="evidence" value="ECO:0007669"/>
    <property type="project" value="UniProtKB-SubCell"/>
</dbReference>
<dbReference type="Pfam" id="PF03092">
    <property type="entry name" value="BT1"/>
    <property type="match status" value="1"/>
</dbReference>
<accession>A0AAP0K1I1</accession>
<dbReference type="InterPro" id="IPR004324">
    <property type="entry name" value="FBT"/>
</dbReference>
<keyword evidence="5 7" id="KW-1133">Transmembrane helix</keyword>
<feature type="transmembrane region" description="Helical" evidence="7">
    <location>
        <begin position="159"/>
        <end position="179"/>
    </location>
</feature>
<protein>
    <recommendedName>
        <fullName evidence="10">Folate-biopterin transporter 7</fullName>
    </recommendedName>
</protein>
<dbReference type="NCBIfam" id="TIGR00788">
    <property type="entry name" value="fbt"/>
    <property type="match status" value="1"/>
</dbReference>
<keyword evidence="3" id="KW-0813">Transport</keyword>
<evidence type="ECO:0000256" key="3">
    <source>
        <dbReference type="ARBA" id="ARBA00022448"/>
    </source>
</evidence>
<comment type="caution">
    <text evidence="8">The sequence shown here is derived from an EMBL/GenBank/DDBJ whole genome shotgun (WGS) entry which is preliminary data.</text>
</comment>
<feature type="transmembrane region" description="Helical" evidence="7">
    <location>
        <begin position="186"/>
        <end position="205"/>
    </location>
</feature>
<dbReference type="PANTHER" id="PTHR31585">
    <property type="entry name" value="FOLATE-BIOPTERIN TRANSPORTER 1, CHLOROPLASTIC"/>
    <property type="match status" value="1"/>
</dbReference>
<gene>
    <name evidence="8" type="ORF">Sjap_004009</name>
</gene>
<comment type="subcellular location">
    <subcellularLocation>
        <location evidence="1">Membrane</location>
        <topology evidence="1">Multi-pass membrane protein</topology>
    </subcellularLocation>
</comment>
<evidence type="ECO:0000256" key="5">
    <source>
        <dbReference type="ARBA" id="ARBA00022989"/>
    </source>
</evidence>
<feature type="transmembrane region" description="Helical" evidence="7">
    <location>
        <begin position="79"/>
        <end position="99"/>
    </location>
</feature>
<organism evidence="8 9">
    <name type="scientific">Stephania japonica</name>
    <dbReference type="NCBI Taxonomy" id="461633"/>
    <lineage>
        <taxon>Eukaryota</taxon>
        <taxon>Viridiplantae</taxon>
        <taxon>Streptophyta</taxon>
        <taxon>Embryophyta</taxon>
        <taxon>Tracheophyta</taxon>
        <taxon>Spermatophyta</taxon>
        <taxon>Magnoliopsida</taxon>
        <taxon>Ranunculales</taxon>
        <taxon>Menispermaceae</taxon>
        <taxon>Menispermoideae</taxon>
        <taxon>Cissampelideae</taxon>
        <taxon>Stephania</taxon>
    </lineage>
</organism>
<feature type="transmembrane region" description="Helical" evidence="7">
    <location>
        <begin position="408"/>
        <end position="427"/>
    </location>
</feature>
<evidence type="ECO:0000256" key="2">
    <source>
        <dbReference type="ARBA" id="ARBA00007015"/>
    </source>
</evidence>
<dbReference type="PANTHER" id="PTHR31585:SF2">
    <property type="entry name" value="FOLATE-BIOPTERIN TRANSPORTER 7-RELATED"/>
    <property type="match status" value="1"/>
</dbReference>
<feature type="transmembrane region" description="Helical" evidence="7">
    <location>
        <begin position="106"/>
        <end position="126"/>
    </location>
</feature>
<dbReference type="InterPro" id="IPR036259">
    <property type="entry name" value="MFS_trans_sf"/>
</dbReference>
<feature type="transmembrane region" description="Helical" evidence="7">
    <location>
        <begin position="302"/>
        <end position="321"/>
    </location>
</feature>
<evidence type="ECO:0000313" key="9">
    <source>
        <dbReference type="Proteomes" id="UP001417504"/>
    </source>
</evidence>
<feature type="transmembrane region" description="Helical" evidence="7">
    <location>
        <begin position="333"/>
        <end position="352"/>
    </location>
</feature>
<feature type="transmembrane region" description="Helical" evidence="7">
    <location>
        <begin position="271"/>
        <end position="290"/>
    </location>
</feature>
<feature type="transmembrane region" description="Helical" evidence="7">
    <location>
        <begin position="12"/>
        <end position="36"/>
    </location>
</feature>
<dbReference type="InterPro" id="IPR039309">
    <property type="entry name" value="BT1"/>
</dbReference>
<keyword evidence="6 7" id="KW-0472">Membrane</keyword>
<evidence type="ECO:0000256" key="6">
    <source>
        <dbReference type="ARBA" id="ARBA00023136"/>
    </source>
</evidence>
<keyword evidence="4 7" id="KW-0812">Transmembrane</keyword>
<evidence type="ECO:0000313" key="8">
    <source>
        <dbReference type="EMBL" id="KAK9144106.1"/>
    </source>
</evidence>
<evidence type="ECO:0000256" key="4">
    <source>
        <dbReference type="ARBA" id="ARBA00022692"/>
    </source>
</evidence>
<dbReference type="EMBL" id="JBBNAE010000002">
    <property type="protein sequence ID" value="KAK9144106.1"/>
    <property type="molecule type" value="Genomic_DNA"/>
</dbReference>
<dbReference type="Gene3D" id="1.20.1250.20">
    <property type="entry name" value="MFS general substrate transporter like domains"/>
    <property type="match status" value="1"/>
</dbReference>